<dbReference type="EMBL" id="CP049056">
    <property type="protein sequence ID" value="QIE57673.1"/>
    <property type="molecule type" value="Genomic_DNA"/>
</dbReference>
<feature type="domain" description="Oxidoreductase molybdopterin-binding" evidence="1">
    <location>
        <begin position="93"/>
        <end position="249"/>
    </location>
</feature>
<proteinExistence type="predicted"/>
<dbReference type="Gene3D" id="3.90.420.10">
    <property type="entry name" value="Oxidoreductase, molybdopterin-binding domain"/>
    <property type="match status" value="1"/>
</dbReference>
<evidence type="ECO:0000259" key="1">
    <source>
        <dbReference type="Pfam" id="PF00174"/>
    </source>
</evidence>
<dbReference type="Proteomes" id="UP000503336">
    <property type="component" value="Chromosome"/>
</dbReference>
<dbReference type="PROSITE" id="PS51318">
    <property type="entry name" value="TAT"/>
    <property type="match status" value="1"/>
</dbReference>
<dbReference type="GO" id="GO:0016491">
    <property type="term" value="F:oxidoreductase activity"/>
    <property type="evidence" value="ECO:0007669"/>
    <property type="project" value="UniProtKB-KW"/>
</dbReference>
<dbReference type="InterPro" id="IPR006311">
    <property type="entry name" value="TAT_signal"/>
</dbReference>
<keyword evidence="3" id="KW-1185">Reference proteome</keyword>
<evidence type="ECO:0000313" key="3">
    <source>
        <dbReference type="Proteomes" id="UP000503336"/>
    </source>
</evidence>
<name>A0A7M3T6P2_9RHOB</name>
<sequence length="317" mass="35516">MRLIRRPEWSLPESAATSESAYLNRRALLAAMGFGAVSAIAPRARAATSYEGAPVNPDFREAGRPVTPESLTGQYNNFYEFGSHKQIAAAAQSLKTDGWTITIDGLVETEMTVSTDDLVKLGLEERVYRHRCVEAWSMVAPWIGVPLEKVVKMAAPLSGAKYVRFETFLDPQTARGQRQSWYPWPYVDAITIAEATNPLPMLVMGAYGKVLANQFGAPARLHLPWKYGFKSVKSITRISFVEERPVGFWEELQYSEYGFWANVNPEVSHPRWSQADERDLESGERIPTQIFNGYGATVASLYENDPEAQAAGDRLWR</sequence>
<dbReference type="PANTHER" id="PTHR43032">
    <property type="entry name" value="PROTEIN-METHIONINE-SULFOXIDE REDUCTASE"/>
    <property type="match status" value="1"/>
</dbReference>
<dbReference type="SUPFAM" id="SSF56524">
    <property type="entry name" value="Oxidoreductase molybdopterin-binding domain"/>
    <property type="match status" value="1"/>
</dbReference>
<protein>
    <submittedName>
        <fullName evidence="2">Protein-methionine-sulfoxide reductase catalytic subunit MsrP</fullName>
        <ecNumber evidence="2">1.8.5.-</ecNumber>
    </submittedName>
</protein>
<dbReference type="RefSeq" id="WP_165103025.1">
    <property type="nucleotide sequence ID" value="NZ_CP049056.1"/>
</dbReference>
<evidence type="ECO:0000313" key="2">
    <source>
        <dbReference type="EMBL" id="QIE57673.1"/>
    </source>
</evidence>
<accession>A0A7M3T6P2</accession>
<dbReference type="EC" id="1.8.5.-" evidence="2"/>
<gene>
    <name evidence="2" type="primary">msrP</name>
    <name evidence="2" type="ORF">G5B40_20795</name>
</gene>
<dbReference type="PANTHER" id="PTHR43032:SF3">
    <property type="entry name" value="PROTEIN-METHIONINE-SULFOXIDE REDUCTASE CATALYTIC SUBUNIT MSRP"/>
    <property type="match status" value="1"/>
</dbReference>
<dbReference type="InterPro" id="IPR036374">
    <property type="entry name" value="OxRdtase_Mopterin-bd_sf"/>
</dbReference>
<organism evidence="2 3">
    <name type="scientific">Pikeienuella piscinae</name>
    <dbReference type="NCBI Taxonomy" id="2748098"/>
    <lineage>
        <taxon>Bacteria</taxon>
        <taxon>Pseudomonadati</taxon>
        <taxon>Pseudomonadota</taxon>
        <taxon>Alphaproteobacteria</taxon>
        <taxon>Rhodobacterales</taxon>
        <taxon>Paracoccaceae</taxon>
        <taxon>Pikeienuella</taxon>
    </lineage>
</organism>
<dbReference type="InterPro" id="IPR000572">
    <property type="entry name" value="OxRdtase_Mopterin-bd_dom"/>
</dbReference>
<dbReference type="KEGG" id="hdh:G5B40_20795"/>
<dbReference type="NCBIfam" id="NF003767">
    <property type="entry name" value="PRK05363.1"/>
    <property type="match status" value="1"/>
</dbReference>
<dbReference type="AlphaFoldDB" id="A0A7M3T6P2"/>
<dbReference type="Pfam" id="PF00174">
    <property type="entry name" value="Oxidored_molyb"/>
    <property type="match status" value="1"/>
</dbReference>
<reference evidence="2 3" key="1">
    <citation type="submission" date="2020-02" db="EMBL/GenBank/DDBJ databases">
        <title>complete genome sequence of Rhodobacteraceae bacterium.</title>
        <authorList>
            <person name="Park J."/>
            <person name="Kim Y.-S."/>
            <person name="Kim K.-H."/>
        </authorList>
    </citation>
    <scope>NUCLEOTIDE SEQUENCE [LARGE SCALE GENOMIC DNA]</scope>
    <source>
        <strain evidence="2 3">RR4-56</strain>
    </source>
</reference>
<keyword evidence="2" id="KW-0560">Oxidoreductase</keyword>